<proteinExistence type="predicted"/>
<dbReference type="Proteomes" id="UP001066276">
    <property type="component" value="Chromosome 7"/>
</dbReference>
<sequence>GWGDPCPLSFQCSCRAQATGWGDSCSLSFQCSCLAQARGCGDSCPLLPMFLPGTG</sequence>
<reference evidence="1" key="1">
    <citation type="journal article" date="2022" name="bioRxiv">
        <title>Sequencing and chromosome-scale assembly of the giantPleurodeles waltlgenome.</title>
        <authorList>
            <person name="Brown T."/>
            <person name="Elewa A."/>
            <person name="Iarovenko S."/>
            <person name="Subramanian E."/>
            <person name="Araus A.J."/>
            <person name="Petzold A."/>
            <person name="Susuki M."/>
            <person name="Suzuki K.-i.T."/>
            <person name="Hayashi T."/>
            <person name="Toyoda A."/>
            <person name="Oliveira C."/>
            <person name="Osipova E."/>
            <person name="Leigh N.D."/>
            <person name="Simon A."/>
            <person name="Yun M.H."/>
        </authorList>
    </citation>
    <scope>NUCLEOTIDE SEQUENCE</scope>
    <source>
        <strain evidence="1">20211129_DDA</strain>
        <tissue evidence="1">Liver</tissue>
    </source>
</reference>
<accession>A0AAV7P3I7</accession>
<feature type="non-terminal residue" evidence="1">
    <location>
        <position position="1"/>
    </location>
</feature>
<protein>
    <submittedName>
        <fullName evidence="1">Uncharacterized protein</fullName>
    </submittedName>
</protein>
<dbReference type="AlphaFoldDB" id="A0AAV7P3I7"/>
<keyword evidence="2" id="KW-1185">Reference proteome</keyword>
<gene>
    <name evidence="1" type="ORF">NDU88_000208</name>
</gene>
<name>A0AAV7P3I7_PLEWA</name>
<dbReference type="EMBL" id="JANPWB010000011">
    <property type="protein sequence ID" value="KAJ1121689.1"/>
    <property type="molecule type" value="Genomic_DNA"/>
</dbReference>
<evidence type="ECO:0000313" key="1">
    <source>
        <dbReference type="EMBL" id="KAJ1121689.1"/>
    </source>
</evidence>
<comment type="caution">
    <text evidence="1">The sequence shown here is derived from an EMBL/GenBank/DDBJ whole genome shotgun (WGS) entry which is preliminary data.</text>
</comment>
<organism evidence="1 2">
    <name type="scientific">Pleurodeles waltl</name>
    <name type="common">Iberian ribbed newt</name>
    <dbReference type="NCBI Taxonomy" id="8319"/>
    <lineage>
        <taxon>Eukaryota</taxon>
        <taxon>Metazoa</taxon>
        <taxon>Chordata</taxon>
        <taxon>Craniata</taxon>
        <taxon>Vertebrata</taxon>
        <taxon>Euteleostomi</taxon>
        <taxon>Amphibia</taxon>
        <taxon>Batrachia</taxon>
        <taxon>Caudata</taxon>
        <taxon>Salamandroidea</taxon>
        <taxon>Salamandridae</taxon>
        <taxon>Pleurodelinae</taxon>
        <taxon>Pleurodeles</taxon>
    </lineage>
</organism>
<evidence type="ECO:0000313" key="2">
    <source>
        <dbReference type="Proteomes" id="UP001066276"/>
    </source>
</evidence>